<evidence type="ECO:0000313" key="2">
    <source>
        <dbReference type="EMBL" id="QEV83899.1"/>
    </source>
</evidence>
<dbReference type="PANTHER" id="PTHR43685:SF2">
    <property type="entry name" value="GLYCOSYLTRANSFERASE 2-LIKE DOMAIN-CONTAINING PROTEIN"/>
    <property type="match status" value="1"/>
</dbReference>
<sequence>MNNNPLVTIYIPTYNRLQLLKRALTSVLNQTYTNLEIIVVDDNSTDGTRDFLQEQHKLDSRVSYIFKDKNSGACVSRNLAIEKASGLFITGLDDDDYFPVNRIEIFVQHSHLLAKYSFLYTHYYTFIKEGVYKKTRFFSFFLPQKITKKELLYKNIVGNQCFTYTERLRDAGMFSPEMPAWQDIDLFYRLLDYSDLKEAYLINIPLYFQDTSHEMNRISLSNKNKIHNAFKLFCSKNGVEGKDVNILKAQLISYGIKVDYMSLLYRLLYNTKVYFYFVDAFLLFKNIKNKTDKTN</sequence>
<organism evidence="2">
    <name type="scientific">Klebsiella pneumoniae</name>
    <dbReference type="NCBI Taxonomy" id="573"/>
    <lineage>
        <taxon>Bacteria</taxon>
        <taxon>Pseudomonadati</taxon>
        <taxon>Pseudomonadota</taxon>
        <taxon>Gammaproteobacteria</taxon>
        <taxon>Enterobacterales</taxon>
        <taxon>Enterobacteriaceae</taxon>
        <taxon>Klebsiella/Raoultella group</taxon>
        <taxon>Klebsiella</taxon>
        <taxon>Klebsiella pneumoniae complex</taxon>
    </lineage>
</organism>
<feature type="domain" description="Glycosyltransferase 2-like" evidence="1">
    <location>
        <begin position="8"/>
        <end position="157"/>
    </location>
</feature>
<dbReference type="SUPFAM" id="SSF53448">
    <property type="entry name" value="Nucleotide-diphospho-sugar transferases"/>
    <property type="match status" value="1"/>
</dbReference>
<name>A0A5P2YB40_KLEPN</name>
<dbReference type="Pfam" id="PF00535">
    <property type="entry name" value="Glycos_transf_2"/>
    <property type="match status" value="1"/>
</dbReference>
<reference evidence="2" key="1">
    <citation type="submission" date="2019-03" db="EMBL/GenBank/DDBJ databases">
        <title>Genomic surveillance for hypervirulence and multi-drug resistance in invasive Klebsiella pneumoniae from south and southeast Asia.</title>
        <authorList>
            <person name="Wyres K.L."/>
            <person name="Nguyen T.N.T."/>
            <person name="Lam M.M.C."/>
            <person name="Judd L.M."/>
            <person name="van Vinh Chau N."/>
            <person name="Dance D.A.B."/>
            <person name="Ip M."/>
            <person name="Karkey A."/>
            <person name="Ling C.L."/>
            <person name="Miliya T."/>
            <person name="Newton P.N."/>
            <person name="Nguyen L."/>
            <person name="Sengduangphachanh A."/>
            <person name="Turner P."/>
            <person name="Veeraraghavan B."/>
            <person name="Voong Vinh P."/>
            <person name="Vongsouvath M."/>
            <person name="Thomson N.R."/>
            <person name="Baker S."/>
            <person name="Holt K.E."/>
        </authorList>
    </citation>
    <scope>NUCLEOTIDE SEQUENCE</scope>
    <source>
        <strain evidence="2">1675482</strain>
    </source>
</reference>
<dbReference type="AlphaFoldDB" id="A0A5P2YB40"/>
<gene>
    <name evidence="2" type="primary">wclO</name>
</gene>
<accession>A0A5P2YB40</accession>
<dbReference type="InterPro" id="IPR001173">
    <property type="entry name" value="Glyco_trans_2-like"/>
</dbReference>
<protein>
    <submittedName>
        <fullName evidence="2">GalNAc(5)-diNAcBac-PP-undecaprenol beta-1,3-glucosyltransferase</fullName>
    </submittedName>
</protein>
<evidence type="ECO:0000259" key="1">
    <source>
        <dbReference type="Pfam" id="PF00535"/>
    </source>
</evidence>
<dbReference type="Gene3D" id="3.90.550.10">
    <property type="entry name" value="Spore Coat Polysaccharide Biosynthesis Protein SpsA, Chain A"/>
    <property type="match status" value="1"/>
</dbReference>
<dbReference type="EMBL" id="MK593454">
    <property type="protein sequence ID" value="QEV83899.1"/>
    <property type="molecule type" value="Genomic_DNA"/>
</dbReference>
<proteinExistence type="predicted"/>
<dbReference type="InterPro" id="IPR029044">
    <property type="entry name" value="Nucleotide-diphossugar_trans"/>
</dbReference>
<dbReference type="GO" id="GO:0016740">
    <property type="term" value="F:transferase activity"/>
    <property type="evidence" value="ECO:0007669"/>
    <property type="project" value="UniProtKB-KW"/>
</dbReference>
<dbReference type="PANTHER" id="PTHR43685">
    <property type="entry name" value="GLYCOSYLTRANSFERASE"/>
    <property type="match status" value="1"/>
</dbReference>
<keyword evidence="2" id="KW-0808">Transferase</keyword>
<dbReference type="InterPro" id="IPR050834">
    <property type="entry name" value="Glycosyltransf_2"/>
</dbReference>
<dbReference type="CDD" id="cd00761">
    <property type="entry name" value="Glyco_tranf_GTA_type"/>
    <property type="match status" value="1"/>
</dbReference>